<dbReference type="EMBL" id="FNUG01000001">
    <property type="protein sequence ID" value="SEE34829.1"/>
    <property type="molecule type" value="Genomic_DNA"/>
</dbReference>
<dbReference type="OrthoDB" id="795570at2"/>
<organism evidence="1 2">
    <name type="scientific">Salinimicrobium catena</name>
    <dbReference type="NCBI Taxonomy" id="390640"/>
    <lineage>
        <taxon>Bacteria</taxon>
        <taxon>Pseudomonadati</taxon>
        <taxon>Bacteroidota</taxon>
        <taxon>Flavobacteriia</taxon>
        <taxon>Flavobacteriales</taxon>
        <taxon>Flavobacteriaceae</taxon>
        <taxon>Salinimicrobium</taxon>
    </lineage>
</organism>
<evidence type="ECO:0000313" key="1">
    <source>
        <dbReference type="EMBL" id="SEE34829.1"/>
    </source>
</evidence>
<proteinExistence type="predicted"/>
<accession>A0A1H5I3Y4</accession>
<protein>
    <recommendedName>
        <fullName evidence="3">Lipoprotein</fullName>
    </recommendedName>
</protein>
<reference evidence="1 2" key="1">
    <citation type="submission" date="2016-10" db="EMBL/GenBank/DDBJ databases">
        <authorList>
            <person name="de Groot N.N."/>
        </authorList>
    </citation>
    <scope>NUCLEOTIDE SEQUENCE [LARGE SCALE GENOMIC DNA]</scope>
    <source>
        <strain evidence="1 2">DSM 23553</strain>
    </source>
</reference>
<dbReference type="STRING" id="390640.SAMN04488034_101319"/>
<evidence type="ECO:0000313" key="2">
    <source>
        <dbReference type="Proteomes" id="UP000199448"/>
    </source>
</evidence>
<dbReference type="AlphaFoldDB" id="A0A1H5I3Y4"/>
<gene>
    <name evidence="1" type="ORF">SAMN04488034_101319</name>
</gene>
<keyword evidence="2" id="KW-1185">Reference proteome</keyword>
<sequence>MRKLFFTILVVSLFFTGCKTPISGYYSYDTECMGKNYDGSQIVKTWGTGEDVKSAKIRAYQEALHDVLFEGIRNGNSDCNMRPLVTEVNALEKYDAYFNHFFSEKGNYRDFIKQTRNNKKLVRNNRSNMKEAYGYIVEIDIPALKQQLRTDDIIP</sequence>
<dbReference type="Proteomes" id="UP000199448">
    <property type="component" value="Unassembled WGS sequence"/>
</dbReference>
<evidence type="ECO:0008006" key="3">
    <source>
        <dbReference type="Google" id="ProtNLM"/>
    </source>
</evidence>
<name>A0A1H5I3Y4_9FLAO</name>
<dbReference type="PROSITE" id="PS51257">
    <property type="entry name" value="PROKAR_LIPOPROTEIN"/>
    <property type="match status" value="1"/>
</dbReference>
<dbReference type="RefSeq" id="WP_093111065.1">
    <property type="nucleotide sequence ID" value="NZ_FNGG01000001.1"/>
</dbReference>